<dbReference type="Proteomes" id="UP000467700">
    <property type="component" value="Unassembled WGS sequence"/>
</dbReference>
<evidence type="ECO:0000256" key="1">
    <source>
        <dbReference type="SAM" id="MobiDB-lite"/>
    </source>
</evidence>
<protein>
    <recommendedName>
        <fullName evidence="5">Transmembrane protein</fullName>
    </recommendedName>
</protein>
<keyword evidence="4" id="KW-1185">Reference proteome</keyword>
<evidence type="ECO:0000256" key="2">
    <source>
        <dbReference type="SAM" id="Phobius"/>
    </source>
</evidence>
<sequence>MSTGRPPITTRWTILDDSDERIQYAGPWLDVDGTPFDNVGNFGPTYGGKMRATAAANATISLKFNGSVAPRGEPGVPQRVRWECLIDGEPHLGSGTLSNNAGDTSLNNFAICEVDRLSPGEHTLGLNVTTNEDHFYVDRLGYGTANGTLLSGERVIQVDYTDQQIQYTGSSWATFMMPRLPSSTYADQPGSSVSFSFNGSSIAWYAAVENGSLNASQGSYQLDTEAPVPFNIPGNFSARQFLKYFETPERPARSHRLTVRYTGIPGAMPLALSHFEVTDSRVPVRTSTLPIIPSTSSASSTASPTQTAPSSLSNEKKSLVGPIVGGVVGGIAFLCILGFIVWYFLRRRRQNALQQKNPFRSTLLAEQVKGR</sequence>
<proteinExistence type="predicted"/>
<name>A0A8S0XKX0_CYCAE</name>
<reference evidence="3 4" key="1">
    <citation type="submission" date="2020-01" db="EMBL/GenBank/DDBJ databases">
        <authorList>
            <person name="Gupta K D."/>
        </authorList>
    </citation>
    <scope>NUCLEOTIDE SEQUENCE [LARGE SCALE GENOMIC DNA]</scope>
</reference>
<gene>
    <name evidence="3" type="ORF">AAE3_LOCUS7384</name>
</gene>
<accession>A0A8S0XKX0</accession>
<dbReference type="Gene3D" id="2.60.120.260">
    <property type="entry name" value="Galactose-binding domain-like"/>
    <property type="match status" value="1"/>
</dbReference>
<feature type="region of interest" description="Disordered" evidence="1">
    <location>
        <begin position="293"/>
        <end position="314"/>
    </location>
</feature>
<evidence type="ECO:0008006" key="5">
    <source>
        <dbReference type="Google" id="ProtNLM"/>
    </source>
</evidence>
<evidence type="ECO:0000313" key="4">
    <source>
        <dbReference type="Proteomes" id="UP000467700"/>
    </source>
</evidence>
<keyword evidence="2" id="KW-1133">Transmembrane helix</keyword>
<keyword evidence="2" id="KW-0812">Transmembrane</keyword>
<comment type="caution">
    <text evidence="3">The sequence shown here is derived from an EMBL/GenBank/DDBJ whole genome shotgun (WGS) entry which is preliminary data.</text>
</comment>
<dbReference type="EMBL" id="CACVBS010000047">
    <property type="protein sequence ID" value="CAA7265183.1"/>
    <property type="molecule type" value="Genomic_DNA"/>
</dbReference>
<feature type="transmembrane region" description="Helical" evidence="2">
    <location>
        <begin position="319"/>
        <end position="345"/>
    </location>
</feature>
<keyword evidence="2" id="KW-0472">Membrane</keyword>
<dbReference type="OrthoDB" id="3052647at2759"/>
<dbReference type="AlphaFoldDB" id="A0A8S0XKX0"/>
<feature type="compositionally biased region" description="Low complexity" evidence="1">
    <location>
        <begin position="293"/>
        <end position="313"/>
    </location>
</feature>
<evidence type="ECO:0000313" key="3">
    <source>
        <dbReference type="EMBL" id="CAA7265183.1"/>
    </source>
</evidence>
<organism evidence="3 4">
    <name type="scientific">Cyclocybe aegerita</name>
    <name type="common">Black poplar mushroom</name>
    <name type="synonym">Agrocybe aegerita</name>
    <dbReference type="NCBI Taxonomy" id="1973307"/>
    <lineage>
        <taxon>Eukaryota</taxon>
        <taxon>Fungi</taxon>
        <taxon>Dikarya</taxon>
        <taxon>Basidiomycota</taxon>
        <taxon>Agaricomycotina</taxon>
        <taxon>Agaricomycetes</taxon>
        <taxon>Agaricomycetidae</taxon>
        <taxon>Agaricales</taxon>
        <taxon>Agaricineae</taxon>
        <taxon>Bolbitiaceae</taxon>
        <taxon>Cyclocybe</taxon>
    </lineage>
</organism>